<dbReference type="AlphaFoldDB" id="A0A7W8HAE0"/>
<evidence type="ECO:0000313" key="1">
    <source>
        <dbReference type="EMBL" id="MBB5264724.1"/>
    </source>
</evidence>
<organism evidence="1 2">
    <name type="scientific">Catenibacillus scindens</name>
    <dbReference type="NCBI Taxonomy" id="673271"/>
    <lineage>
        <taxon>Bacteria</taxon>
        <taxon>Bacillati</taxon>
        <taxon>Bacillota</taxon>
        <taxon>Clostridia</taxon>
        <taxon>Lachnospirales</taxon>
        <taxon>Lachnospiraceae</taxon>
        <taxon>Catenibacillus</taxon>
    </lineage>
</organism>
<reference evidence="1 2" key="1">
    <citation type="submission" date="2020-08" db="EMBL/GenBank/DDBJ databases">
        <title>Genomic Encyclopedia of Type Strains, Phase IV (KMG-IV): sequencing the most valuable type-strain genomes for metagenomic binning, comparative biology and taxonomic classification.</title>
        <authorList>
            <person name="Goeker M."/>
        </authorList>
    </citation>
    <scope>NUCLEOTIDE SEQUENCE [LARGE SCALE GENOMIC DNA]</scope>
    <source>
        <strain evidence="1 2">DSM 106146</strain>
    </source>
</reference>
<dbReference type="RefSeq" id="WP_183773596.1">
    <property type="nucleotide sequence ID" value="NZ_JACHFW010000006.1"/>
</dbReference>
<proteinExistence type="predicted"/>
<sequence length="305" mass="34990">MSNSDKNYEDIVLKTAHTYFGKELLPLWDIHEELEDDNGITEIPVLVLTNMYMDFTFLTKSGKYLHFEFQTTDGGIGDLRRFHSYEAWLHYISGKDVITYVIFTGGIRKICYEESYGINTYRTIPICMDVANADDILAQLHEKKARGEALTDKDLAQLALTPLFEGTSSPKERIIDAARLMKGQHSSKATHAMAMLYAFAEKFLDNEQDLKDIKEVIFMTRLGQMIFDEGEQKGLERGEKIGLERGLEQGEKIGLERGLKQGAKLATERINRLYALLLFDSRIDDIRRAAVDSEYLEKLFKEYQL</sequence>
<evidence type="ECO:0008006" key="3">
    <source>
        <dbReference type="Google" id="ProtNLM"/>
    </source>
</evidence>
<gene>
    <name evidence="1" type="ORF">HNP82_001852</name>
</gene>
<dbReference type="EMBL" id="JACHFW010000006">
    <property type="protein sequence ID" value="MBB5264724.1"/>
    <property type="molecule type" value="Genomic_DNA"/>
</dbReference>
<name>A0A7W8HAE0_9FIRM</name>
<accession>A0A7W8HAE0</accession>
<protein>
    <recommendedName>
        <fullName evidence="3">Rpn family recombination-promoting nuclease/putative transposase</fullName>
    </recommendedName>
</protein>
<keyword evidence="2" id="KW-1185">Reference proteome</keyword>
<comment type="caution">
    <text evidence="1">The sequence shown here is derived from an EMBL/GenBank/DDBJ whole genome shotgun (WGS) entry which is preliminary data.</text>
</comment>
<dbReference type="Proteomes" id="UP000543642">
    <property type="component" value="Unassembled WGS sequence"/>
</dbReference>
<evidence type="ECO:0000313" key="2">
    <source>
        <dbReference type="Proteomes" id="UP000543642"/>
    </source>
</evidence>